<comment type="caution">
    <text evidence="1">The sequence shown here is derived from an EMBL/GenBank/DDBJ whole genome shotgun (WGS) entry which is preliminary data.</text>
</comment>
<evidence type="ECO:0000313" key="2">
    <source>
        <dbReference type="Proteomes" id="UP001194468"/>
    </source>
</evidence>
<evidence type="ECO:0000313" key="1">
    <source>
        <dbReference type="EMBL" id="KAF8436529.1"/>
    </source>
</evidence>
<sequence length="240" mass="26747">MIASQMVDPRVSAVDLHFYKVPMAGAFSLVEEYESSLGELSISELGSPLRAARKLESIFVPQPQEDYLHLIVIIDAPLRITCWVRGADVPLQLLNVELQKHALPLELSSRVKELLPALADVALSDLKSYTLSTKNDDELKEVLDCKRKGSLVCSGQMMKDAFDDVPFSSREFKAVIEVVSHQTIVPPSSSCLVGEGNTILRARQKFLRDNPPGEDWHIPSTVLLMSVNRGHREDSGNRRR</sequence>
<keyword evidence="2" id="KW-1185">Reference proteome</keyword>
<name>A0AAD4BPW8_BOLED</name>
<accession>A0AAD4BPW8</accession>
<dbReference type="AlphaFoldDB" id="A0AAD4BPW8"/>
<reference evidence="1" key="1">
    <citation type="submission" date="2019-10" db="EMBL/GenBank/DDBJ databases">
        <authorList>
            <consortium name="DOE Joint Genome Institute"/>
            <person name="Kuo A."/>
            <person name="Miyauchi S."/>
            <person name="Kiss E."/>
            <person name="Drula E."/>
            <person name="Kohler A."/>
            <person name="Sanchez-Garcia M."/>
            <person name="Andreopoulos B."/>
            <person name="Barry K.W."/>
            <person name="Bonito G."/>
            <person name="Buee M."/>
            <person name="Carver A."/>
            <person name="Chen C."/>
            <person name="Cichocki N."/>
            <person name="Clum A."/>
            <person name="Culley D."/>
            <person name="Crous P.W."/>
            <person name="Fauchery L."/>
            <person name="Girlanda M."/>
            <person name="Hayes R."/>
            <person name="Keri Z."/>
            <person name="LaButti K."/>
            <person name="Lipzen A."/>
            <person name="Lombard V."/>
            <person name="Magnuson J."/>
            <person name="Maillard F."/>
            <person name="Morin E."/>
            <person name="Murat C."/>
            <person name="Nolan M."/>
            <person name="Ohm R."/>
            <person name="Pangilinan J."/>
            <person name="Pereira M."/>
            <person name="Perotto S."/>
            <person name="Peter M."/>
            <person name="Riley R."/>
            <person name="Sitrit Y."/>
            <person name="Stielow B."/>
            <person name="Szollosi G."/>
            <person name="Zifcakova L."/>
            <person name="Stursova M."/>
            <person name="Spatafora J.W."/>
            <person name="Tedersoo L."/>
            <person name="Vaario L.-M."/>
            <person name="Yamada A."/>
            <person name="Yan M."/>
            <person name="Wang P."/>
            <person name="Xu J."/>
            <person name="Bruns T."/>
            <person name="Baldrian P."/>
            <person name="Vilgalys R."/>
            <person name="Henrissat B."/>
            <person name="Grigoriev I.V."/>
            <person name="Hibbett D."/>
            <person name="Nagy L.G."/>
            <person name="Martin F.M."/>
        </authorList>
    </citation>
    <scope>NUCLEOTIDE SEQUENCE</scope>
    <source>
        <strain evidence="1">BED1</strain>
    </source>
</reference>
<protein>
    <submittedName>
        <fullName evidence="1">Uncharacterized protein</fullName>
    </submittedName>
</protein>
<organism evidence="1 2">
    <name type="scientific">Boletus edulis BED1</name>
    <dbReference type="NCBI Taxonomy" id="1328754"/>
    <lineage>
        <taxon>Eukaryota</taxon>
        <taxon>Fungi</taxon>
        <taxon>Dikarya</taxon>
        <taxon>Basidiomycota</taxon>
        <taxon>Agaricomycotina</taxon>
        <taxon>Agaricomycetes</taxon>
        <taxon>Agaricomycetidae</taxon>
        <taxon>Boletales</taxon>
        <taxon>Boletineae</taxon>
        <taxon>Boletaceae</taxon>
        <taxon>Boletoideae</taxon>
        <taxon>Boletus</taxon>
    </lineage>
</organism>
<dbReference type="Proteomes" id="UP001194468">
    <property type="component" value="Unassembled WGS sequence"/>
</dbReference>
<dbReference type="EMBL" id="WHUW01000021">
    <property type="protein sequence ID" value="KAF8436529.1"/>
    <property type="molecule type" value="Genomic_DNA"/>
</dbReference>
<proteinExistence type="predicted"/>
<reference evidence="1" key="2">
    <citation type="journal article" date="2020" name="Nat. Commun.">
        <title>Large-scale genome sequencing of mycorrhizal fungi provides insights into the early evolution of symbiotic traits.</title>
        <authorList>
            <person name="Miyauchi S."/>
            <person name="Kiss E."/>
            <person name="Kuo A."/>
            <person name="Drula E."/>
            <person name="Kohler A."/>
            <person name="Sanchez-Garcia M."/>
            <person name="Morin E."/>
            <person name="Andreopoulos B."/>
            <person name="Barry K.W."/>
            <person name="Bonito G."/>
            <person name="Buee M."/>
            <person name="Carver A."/>
            <person name="Chen C."/>
            <person name="Cichocki N."/>
            <person name="Clum A."/>
            <person name="Culley D."/>
            <person name="Crous P.W."/>
            <person name="Fauchery L."/>
            <person name="Girlanda M."/>
            <person name="Hayes R.D."/>
            <person name="Keri Z."/>
            <person name="LaButti K."/>
            <person name="Lipzen A."/>
            <person name="Lombard V."/>
            <person name="Magnuson J."/>
            <person name="Maillard F."/>
            <person name="Murat C."/>
            <person name="Nolan M."/>
            <person name="Ohm R.A."/>
            <person name="Pangilinan J."/>
            <person name="Pereira M.F."/>
            <person name="Perotto S."/>
            <person name="Peter M."/>
            <person name="Pfister S."/>
            <person name="Riley R."/>
            <person name="Sitrit Y."/>
            <person name="Stielow J.B."/>
            <person name="Szollosi G."/>
            <person name="Zifcakova L."/>
            <person name="Stursova M."/>
            <person name="Spatafora J.W."/>
            <person name="Tedersoo L."/>
            <person name="Vaario L.M."/>
            <person name="Yamada A."/>
            <person name="Yan M."/>
            <person name="Wang P."/>
            <person name="Xu J."/>
            <person name="Bruns T."/>
            <person name="Baldrian P."/>
            <person name="Vilgalys R."/>
            <person name="Dunand C."/>
            <person name="Henrissat B."/>
            <person name="Grigoriev I.V."/>
            <person name="Hibbett D."/>
            <person name="Nagy L.G."/>
            <person name="Martin F.M."/>
        </authorList>
    </citation>
    <scope>NUCLEOTIDE SEQUENCE</scope>
    <source>
        <strain evidence="1">BED1</strain>
    </source>
</reference>
<gene>
    <name evidence="1" type="ORF">L210DRAFT_3548276</name>
</gene>